<dbReference type="EMBL" id="CAADEY010000234">
    <property type="protein sequence ID" value="VFJ69860.1"/>
    <property type="molecule type" value="Genomic_DNA"/>
</dbReference>
<organism evidence="2">
    <name type="scientific">Candidatus Kentrum sp. DK</name>
    <dbReference type="NCBI Taxonomy" id="2126562"/>
    <lineage>
        <taxon>Bacteria</taxon>
        <taxon>Pseudomonadati</taxon>
        <taxon>Pseudomonadota</taxon>
        <taxon>Gammaproteobacteria</taxon>
        <taxon>Candidatus Kentrum</taxon>
    </lineage>
</organism>
<sequence>MQKSVLHPPCVKNWLKMLSNEVNSAFSPVFARLSGTIRIFAYGSQFYKLSGVTNHGRSSQK</sequence>
<accession>A0A450TPS2</accession>
<name>A0A450TPS2_9GAMM</name>
<evidence type="ECO:0000313" key="1">
    <source>
        <dbReference type="EMBL" id="VFJ48263.1"/>
    </source>
</evidence>
<evidence type="ECO:0000313" key="2">
    <source>
        <dbReference type="EMBL" id="VFJ69860.1"/>
    </source>
</evidence>
<dbReference type="EMBL" id="CAADEX010000020">
    <property type="protein sequence ID" value="VFJ48263.1"/>
    <property type="molecule type" value="Genomic_DNA"/>
</dbReference>
<gene>
    <name evidence="1" type="ORF">BECKDK2373B_GA0170837_10206</name>
    <name evidence="2" type="ORF">BECKDK2373C_GA0170839_12342</name>
</gene>
<reference evidence="2" key="1">
    <citation type="submission" date="2019-02" db="EMBL/GenBank/DDBJ databases">
        <authorList>
            <person name="Gruber-Vodicka R. H."/>
            <person name="Seah K. B. B."/>
        </authorList>
    </citation>
    <scope>NUCLEOTIDE SEQUENCE</scope>
    <source>
        <strain evidence="2">BECK_DK161</strain>
        <strain evidence="1">BECK_DK47</strain>
    </source>
</reference>
<protein>
    <submittedName>
        <fullName evidence="2">Uncharacterized protein</fullName>
    </submittedName>
</protein>
<proteinExistence type="predicted"/>
<dbReference type="AlphaFoldDB" id="A0A450TPS2"/>